<dbReference type="SUPFAM" id="SSF55874">
    <property type="entry name" value="ATPase domain of HSP90 chaperone/DNA topoisomerase II/histidine kinase"/>
    <property type="match status" value="1"/>
</dbReference>
<keyword evidence="4" id="KW-0808">Transferase</keyword>
<dbReference type="SMART" id="SM00388">
    <property type="entry name" value="HisKA"/>
    <property type="match status" value="1"/>
</dbReference>
<dbReference type="PRINTS" id="PR00344">
    <property type="entry name" value="BCTRLSENSOR"/>
</dbReference>
<dbReference type="GO" id="GO:0000155">
    <property type="term" value="F:phosphorelay sensor kinase activity"/>
    <property type="evidence" value="ECO:0007669"/>
    <property type="project" value="InterPro"/>
</dbReference>
<evidence type="ECO:0000256" key="5">
    <source>
        <dbReference type="ARBA" id="ARBA00022777"/>
    </source>
</evidence>
<dbReference type="InterPro" id="IPR004358">
    <property type="entry name" value="Sig_transdc_His_kin-like_C"/>
</dbReference>
<keyword evidence="3" id="KW-0597">Phosphoprotein</keyword>
<dbReference type="PROSITE" id="PS50109">
    <property type="entry name" value="HIS_KIN"/>
    <property type="match status" value="1"/>
</dbReference>
<reference evidence="7 8" key="1">
    <citation type="submission" date="2016-10" db="EMBL/GenBank/DDBJ databases">
        <authorList>
            <person name="de Groot N.N."/>
        </authorList>
    </citation>
    <scope>NUCLEOTIDE SEQUENCE [LARGE SCALE GENOMIC DNA]</scope>
    <source>
        <strain evidence="7 8">CGMCC 1.7031</strain>
    </source>
</reference>
<evidence type="ECO:0000313" key="7">
    <source>
        <dbReference type="EMBL" id="SCY80929.1"/>
    </source>
</evidence>
<organism evidence="7 8">
    <name type="scientific">Flavobacterium caeni</name>
    <dbReference type="NCBI Taxonomy" id="490189"/>
    <lineage>
        <taxon>Bacteria</taxon>
        <taxon>Pseudomonadati</taxon>
        <taxon>Bacteroidota</taxon>
        <taxon>Flavobacteriia</taxon>
        <taxon>Flavobacteriales</taxon>
        <taxon>Flavobacteriaceae</taxon>
        <taxon>Flavobacterium</taxon>
    </lineage>
</organism>
<evidence type="ECO:0000256" key="3">
    <source>
        <dbReference type="ARBA" id="ARBA00022553"/>
    </source>
</evidence>
<proteinExistence type="predicted"/>
<keyword evidence="8" id="KW-1185">Reference proteome</keyword>
<dbReference type="AlphaFoldDB" id="A0A1G5IZD1"/>
<dbReference type="InterPro" id="IPR005467">
    <property type="entry name" value="His_kinase_dom"/>
</dbReference>
<evidence type="ECO:0000256" key="1">
    <source>
        <dbReference type="ARBA" id="ARBA00000085"/>
    </source>
</evidence>
<dbReference type="InterPro" id="IPR036097">
    <property type="entry name" value="HisK_dim/P_sf"/>
</dbReference>
<dbReference type="InterPro" id="IPR003661">
    <property type="entry name" value="HisK_dim/P_dom"/>
</dbReference>
<dbReference type="EMBL" id="FMVF01000011">
    <property type="protein sequence ID" value="SCY80929.1"/>
    <property type="molecule type" value="Genomic_DNA"/>
</dbReference>
<evidence type="ECO:0000256" key="4">
    <source>
        <dbReference type="ARBA" id="ARBA00022679"/>
    </source>
</evidence>
<dbReference type="Pfam" id="PF02518">
    <property type="entry name" value="HATPase_c"/>
    <property type="match status" value="1"/>
</dbReference>
<protein>
    <recommendedName>
        <fullName evidence="2">histidine kinase</fullName>
        <ecNumber evidence="2">2.7.13.3</ecNumber>
    </recommendedName>
</protein>
<dbReference type="CDD" id="cd00082">
    <property type="entry name" value="HisKA"/>
    <property type="match status" value="1"/>
</dbReference>
<accession>A0A1G5IZD1</accession>
<dbReference type="SMART" id="SM00387">
    <property type="entry name" value="HATPase_c"/>
    <property type="match status" value="1"/>
</dbReference>
<evidence type="ECO:0000259" key="6">
    <source>
        <dbReference type="PROSITE" id="PS50109"/>
    </source>
</evidence>
<dbReference type="STRING" id="490189.SAMN02927903_02463"/>
<dbReference type="EC" id="2.7.13.3" evidence="2"/>
<sequence>MSISSEASGLGADNQLLSVSKIIYSPVVDESGSVPYIILTFTDEKPLADQIELAEILSEHTKELADANQRLRNSNAELEQFAYIASHDLQEPLRKINMFAGLLGNALENPNERIQKYLANIGVSVQRMTNLIQDVLSYSQLSRKQEVFRTTDLNEIFRETLADFDLIVDEKNAKVVSANLPVIDAIPLQMVQLFHNLISNALKYQKPDVAPRIDISWFALTEDRRVELGLPQLEKGYCGLVFADNGIGFSEEYEQKIFNIFQRLHGKGQYEGTGIGLAMCKKIAENHHGLIYARGKEGEGASFTVVLPFDRP</sequence>
<dbReference type="Proteomes" id="UP000199354">
    <property type="component" value="Unassembled WGS sequence"/>
</dbReference>
<comment type="catalytic activity">
    <reaction evidence="1">
        <text>ATP + protein L-histidine = ADP + protein N-phospho-L-histidine.</text>
        <dbReference type="EC" id="2.7.13.3"/>
    </reaction>
</comment>
<dbReference type="InterPro" id="IPR052162">
    <property type="entry name" value="Sensor_kinase/Photoreceptor"/>
</dbReference>
<dbReference type="PANTHER" id="PTHR43304:SF1">
    <property type="entry name" value="PAC DOMAIN-CONTAINING PROTEIN"/>
    <property type="match status" value="1"/>
</dbReference>
<gene>
    <name evidence="7" type="ORF">SAMN02927903_02463</name>
</gene>
<dbReference type="Gene3D" id="1.10.287.130">
    <property type="match status" value="1"/>
</dbReference>
<keyword evidence="5 7" id="KW-0418">Kinase</keyword>
<evidence type="ECO:0000313" key="8">
    <source>
        <dbReference type="Proteomes" id="UP000199354"/>
    </source>
</evidence>
<dbReference type="PANTHER" id="PTHR43304">
    <property type="entry name" value="PHYTOCHROME-LIKE PROTEIN CPH1"/>
    <property type="match status" value="1"/>
</dbReference>
<dbReference type="InterPro" id="IPR003594">
    <property type="entry name" value="HATPase_dom"/>
</dbReference>
<dbReference type="Gene3D" id="3.30.565.10">
    <property type="entry name" value="Histidine kinase-like ATPase, C-terminal domain"/>
    <property type="match status" value="1"/>
</dbReference>
<dbReference type="InterPro" id="IPR036890">
    <property type="entry name" value="HATPase_C_sf"/>
</dbReference>
<dbReference type="Pfam" id="PF00512">
    <property type="entry name" value="HisKA"/>
    <property type="match status" value="1"/>
</dbReference>
<feature type="domain" description="Histidine kinase" evidence="6">
    <location>
        <begin position="84"/>
        <end position="311"/>
    </location>
</feature>
<evidence type="ECO:0000256" key="2">
    <source>
        <dbReference type="ARBA" id="ARBA00012438"/>
    </source>
</evidence>
<name>A0A1G5IZD1_9FLAO</name>
<dbReference type="SUPFAM" id="SSF47384">
    <property type="entry name" value="Homodimeric domain of signal transducing histidine kinase"/>
    <property type="match status" value="1"/>
</dbReference>